<evidence type="ECO:0000313" key="2">
    <source>
        <dbReference type="Proteomes" id="UP000643610"/>
    </source>
</evidence>
<reference evidence="1 2" key="1">
    <citation type="submission" date="2020-08" db="EMBL/GenBank/DDBJ databases">
        <title>Novel species isolated from subtropical streams in China.</title>
        <authorList>
            <person name="Lu H."/>
        </authorList>
    </citation>
    <scope>NUCLEOTIDE SEQUENCE [LARGE SCALE GENOMIC DNA]</scope>
    <source>
        <strain evidence="1 2">KCTC 52442</strain>
    </source>
</reference>
<dbReference type="RefSeq" id="WP_186892549.1">
    <property type="nucleotide sequence ID" value="NZ_JACOFU010000010.1"/>
</dbReference>
<dbReference type="Proteomes" id="UP000643610">
    <property type="component" value="Unassembled WGS sequence"/>
</dbReference>
<evidence type="ECO:0000313" key="1">
    <source>
        <dbReference type="EMBL" id="MBC3833505.1"/>
    </source>
</evidence>
<keyword evidence="2" id="KW-1185">Reference proteome</keyword>
<comment type="caution">
    <text evidence="1">The sequence shown here is derived from an EMBL/GenBank/DDBJ whole genome shotgun (WGS) entry which is preliminary data.</text>
</comment>
<sequence>MKALLKMGAVLMVFGLVLSAVSTMVIRAHAVPDVVAKTTQGTESPATTPAK</sequence>
<gene>
    <name evidence="1" type="ORF">H8K33_18515</name>
</gene>
<proteinExistence type="predicted"/>
<dbReference type="EMBL" id="JACOFU010000010">
    <property type="protein sequence ID" value="MBC3833505.1"/>
    <property type="molecule type" value="Genomic_DNA"/>
</dbReference>
<name>A0ABR6XVK0_9BURK</name>
<protein>
    <submittedName>
        <fullName evidence="1">Uncharacterized protein</fullName>
    </submittedName>
</protein>
<organism evidence="1 2">
    <name type="scientific">Undibacterium amnicola</name>
    <dbReference type="NCBI Taxonomy" id="1834038"/>
    <lineage>
        <taxon>Bacteria</taxon>
        <taxon>Pseudomonadati</taxon>
        <taxon>Pseudomonadota</taxon>
        <taxon>Betaproteobacteria</taxon>
        <taxon>Burkholderiales</taxon>
        <taxon>Oxalobacteraceae</taxon>
        <taxon>Undibacterium</taxon>
    </lineage>
</organism>
<accession>A0ABR6XVK0</accession>